<sequence>MVVNHLSLYKTPTLSTPIHKNRMHGAQPFGTFGKIEVQVFNQNLIVQCKGQPVEEMTHIFNYKSLQK</sequence>
<proteinExistence type="predicted"/>
<keyword evidence="1" id="KW-1185">Reference proteome</keyword>
<dbReference type="WBParaSite" id="Gr19_v10_g5641.t1">
    <property type="protein sequence ID" value="Gr19_v10_g5641.t1"/>
    <property type="gene ID" value="Gr19_v10_g5641"/>
</dbReference>
<reference evidence="2" key="1">
    <citation type="submission" date="2022-11" db="UniProtKB">
        <authorList>
            <consortium name="WormBaseParasite"/>
        </authorList>
    </citation>
    <scope>IDENTIFICATION</scope>
</reference>
<name>A0A914I009_GLORO</name>
<evidence type="ECO:0000313" key="2">
    <source>
        <dbReference type="WBParaSite" id="Gr19_v10_g5641.t1"/>
    </source>
</evidence>
<dbReference type="AlphaFoldDB" id="A0A914I009"/>
<organism evidence="1 2">
    <name type="scientific">Globodera rostochiensis</name>
    <name type="common">Golden nematode worm</name>
    <name type="synonym">Heterodera rostochiensis</name>
    <dbReference type="NCBI Taxonomy" id="31243"/>
    <lineage>
        <taxon>Eukaryota</taxon>
        <taxon>Metazoa</taxon>
        <taxon>Ecdysozoa</taxon>
        <taxon>Nematoda</taxon>
        <taxon>Chromadorea</taxon>
        <taxon>Rhabditida</taxon>
        <taxon>Tylenchina</taxon>
        <taxon>Tylenchomorpha</taxon>
        <taxon>Tylenchoidea</taxon>
        <taxon>Heteroderidae</taxon>
        <taxon>Heteroderinae</taxon>
        <taxon>Globodera</taxon>
    </lineage>
</organism>
<evidence type="ECO:0000313" key="1">
    <source>
        <dbReference type="Proteomes" id="UP000887572"/>
    </source>
</evidence>
<dbReference type="Proteomes" id="UP000887572">
    <property type="component" value="Unplaced"/>
</dbReference>
<protein>
    <submittedName>
        <fullName evidence="2">Uncharacterized protein</fullName>
    </submittedName>
</protein>
<accession>A0A914I009</accession>